<evidence type="ECO:0000259" key="8">
    <source>
        <dbReference type="PROSITE" id="PS51462"/>
    </source>
</evidence>
<dbReference type="InterPro" id="IPR015797">
    <property type="entry name" value="NUDIX_hydrolase-like_dom_sf"/>
</dbReference>
<evidence type="ECO:0000313" key="9">
    <source>
        <dbReference type="EMBL" id="GAA0857380.1"/>
    </source>
</evidence>
<dbReference type="InterPro" id="IPR000086">
    <property type="entry name" value="NUDIX_hydrolase_dom"/>
</dbReference>
<name>A0ABP3X073_9ALTE</name>
<dbReference type="EMBL" id="BAAAFD010000006">
    <property type="protein sequence ID" value="GAA0857380.1"/>
    <property type="molecule type" value="Genomic_DNA"/>
</dbReference>
<evidence type="ECO:0000256" key="2">
    <source>
        <dbReference type="ARBA" id="ARBA00001946"/>
    </source>
</evidence>
<comment type="similarity">
    <text evidence="3">Belongs to the Nudix hydrolase family. PCD1 subfamily.</text>
</comment>
<dbReference type="NCBIfam" id="NF007980">
    <property type="entry name" value="PRK10707.1"/>
    <property type="match status" value="1"/>
</dbReference>
<keyword evidence="6" id="KW-0460">Magnesium</keyword>
<feature type="domain" description="Nudix hydrolase" evidence="8">
    <location>
        <begin position="28"/>
        <end position="160"/>
    </location>
</feature>
<evidence type="ECO:0000256" key="6">
    <source>
        <dbReference type="ARBA" id="ARBA00022842"/>
    </source>
</evidence>
<dbReference type="CDD" id="cd03426">
    <property type="entry name" value="NUDIX_CoAse_Nudt7"/>
    <property type="match status" value="1"/>
</dbReference>
<gene>
    <name evidence="9" type="ORF">GCM10009114_22940</name>
</gene>
<evidence type="ECO:0000256" key="5">
    <source>
        <dbReference type="ARBA" id="ARBA00022801"/>
    </source>
</evidence>
<dbReference type="PANTHER" id="PTHR12992">
    <property type="entry name" value="NUDIX HYDROLASE"/>
    <property type="match status" value="1"/>
</dbReference>
<proteinExistence type="inferred from homology"/>
<dbReference type="SUPFAM" id="SSF55811">
    <property type="entry name" value="Nudix"/>
    <property type="match status" value="1"/>
</dbReference>
<dbReference type="PROSITE" id="PS51462">
    <property type="entry name" value="NUDIX"/>
    <property type="match status" value="1"/>
</dbReference>
<comment type="cofactor">
    <cofactor evidence="1">
        <name>Mn(2+)</name>
        <dbReference type="ChEBI" id="CHEBI:29035"/>
    </cofactor>
</comment>
<dbReference type="InterPro" id="IPR000059">
    <property type="entry name" value="NUDIX_hydrolase_NudL_CS"/>
</dbReference>
<keyword evidence="10" id="KW-1185">Reference proteome</keyword>
<evidence type="ECO:0000256" key="3">
    <source>
        <dbReference type="ARBA" id="ARBA00006506"/>
    </source>
</evidence>
<keyword evidence="7" id="KW-0464">Manganese</keyword>
<keyword evidence="4" id="KW-0479">Metal-binding</keyword>
<dbReference type="PROSITE" id="PS01293">
    <property type="entry name" value="NUDIX_COA"/>
    <property type="match status" value="1"/>
</dbReference>
<dbReference type="Pfam" id="PF00293">
    <property type="entry name" value="NUDIX"/>
    <property type="match status" value="1"/>
</dbReference>
<comment type="caution">
    <text evidence="9">The sequence shown here is derived from an EMBL/GenBank/DDBJ whole genome shotgun (WGS) entry which is preliminary data.</text>
</comment>
<dbReference type="Gene3D" id="3.90.79.10">
    <property type="entry name" value="Nucleoside Triphosphate Pyrophosphohydrolase"/>
    <property type="match status" value="1"/>
</dbReference>
<sequence length="189" mass="21768">MDKLEFMQRFHHARMVLPENDFPLRDPGRPAAVLIPIIDRAEGLSVLFTERALHLKHHPGQVSFPGGKQEESDTDLLHTALRETEEEIGISANKIQVIGSLPKFRTVSRYEVTPFVSLVEPEFDLVLDKNEVESVFEVPLTHLLDQDQHLIHWVKRGNVEHPIYFIAWQDKTIWGATASFVRMLSNHIY</sequence>
<reference evidence="10" key="1">
    <citation type="journal article" date="2019" name="Int. J. Syst. Evol. Microbiol.">
        <title>The Global Catalogue of Microorganisms (GCM) 10K type strain sequencing project: providing services to taxonomists for standard genome sequencing and annotation.</title>
        <authorList>
            <consortium name="The Broad Institute Genomics Platform"/>
            <consortium name="The Broad Institute Genome Sequencing Center for Infectious Disease"/>
            <person name="Wu L."/>
            <person name="Ma J."/>
        </authorList>
    </citation>
    <scope>NUCLEOTIDE SEQUENCE [LARGE SCALE GENOMIC DNA]</scope>
    <source>
        <strain evidence="10">JCM 15896</strain>
    </source>
</reference>
<evidence type="ECO:0000256" key="4">
    <source>
        <dbReference type="ARBA" id="ARBA00022723"/>
    </source>
</evidence>
<organism evidence="9 10">
    <name type="scientific">Aliiglaciecola litoralis</name>
    <dbReference type="NCBI Taxonomy" id="582857"/>
    <lineage>
        <taxon>Bacteria</taxon>
        <taxon>Pseudomonadati</taxon>
        <taxon>Pseudomonadota</taxon>
        <taxon>Gammaproteobacteria</taxon>
        <taxon>Alteromonadales</taxon>
        <taxon>Alteromonadaceae</taxon>
        <taxon>Aliiglaciecola</taxon>
    </lineage>
</organism>
<dbReference type="Proteomes" id="UP001500359">
    <property type="component" value="Unassembled WGS sequence"/>
</dbReference>
<evidence type="ECO:0000313" key="10">
    <source>
        <dbReference type="Proteomes" id="UP001500359"/>
    </source>
</evidence>
<dbReference type="InterPro" id="IPR045121">
    <property type="entry name" value="CoAse"/>
</dbReference>
<accession>A0ABP3X073</accession>
<evidence type="ECO:0000256" key="1">
    <source>
        <dbReference type="ARBA" id="ARBA00001936"/>
    </source>
</evidence>
<protein>
    <submittedName>
        <fullName evidence="9">CoA pyrophosphatase</fullName>
    </submittedName>
</protein>
<keyword evidence="5" id="KW-0378">Hydrolase</keyword>
<dbReference type="RefSeq" id="WP_343860069.1">
    <property type="nucleotide sequence ID" value="NZ_BAAAFD010000006.1"/>
</dbReference>
<comment type="cofactor">
    <cofactor evidence="2">
        <name>Mg(2+)</name>
        <dbReference type="ChEBI" id="CHEBI:18420"/>
    </cofactor>
</comment>
<dbReference type="PANTHER" id="PTHR12992:SF11">
    <property type="entry name" value="MITOCHONDRIAL COENZYME A DIPHOSPHATASE NUDT8"/>
    <property type="match status" value="1"/>
</dbReference>
<evidence type="ECO:0000256" key="7">
    <source>
        <dbReference type="ARBA" id="ARBA00023211"/>
    </source>
</evidence>